<organism evidence="1 2">
    <name type="scientific">Sorangium cellulosum</name>
    <name type="common">Polyangium cellulosum</name>
    <dbReference type="NCBI Taxonomy" id="56"/>
    <lineage>
        <taxon>Bacteria</taxon>
        <taxon>Pseudomonadati</taxon>
        <taxon>Myxococcota</taxon>
        <taxon>Polyangia</taxon>
        <taxon>Polyangiales</taxon>
        <taxon>Polyangiaceae</taxon>
        <taxon>Sorangium</taxon>
    </lineage>
</organism>
<sequence>MFLGSALAVSAMILWQALVKITDEGVAYPLSRPIPWTEIVSIRGNDRKIELRSASRCVVVALWPFRSRQELMGYIADRLRRAGRGGLVQ</sequence>
<reference evidence="1 2" key="1">
    <citation type="submission" date="2015-09" db="EMBL/GenBank/DDBJ databases">
        <title>Sorangium comparison.</title>
        <authorList>
            <person name="Zaburannyi N."/>
            <person name="Bunk B."/>
            <person name="Overmann J."/>
            <person name="Mueller R."/>
        </authorList>
    </citation>
    <scope>NUCLEOTIDE SEQUENCE [LARGE SCALE GENOMIC DNA]</scope>
    <source>
        <strain evidence="1 2">So ce836</strain>
    </source>
</reference>
<protein>
    <submittedName>
        <fullName evidence="1">Uncharacterized protein</fullName>
    </submittedName>
</protein>
<accession>A0A4P2QLN2</accession>
<dbReference type="Proteomes" id="UP000295497">
    <property type="component" value="Chromosome"/>
</dbReference>
<evidence type="ECO:0000313" key="1">
    <source>
        <dbReference type="EMBL" id="AUX30865.1"/>
    </source>
</evidence>
<name>A0A4P2QLN2_SORCE</name>
<proteinExistence type="predicted"/>
<gene>
    <name evidence="1" type="ORF">SOCE836_029790</name>
</gene>
<dbReference type="EMBL" id="CP012672">
    <property type="protein sequence ID" value="AUX30865.1"/>
    <property type="molecule type" value="Genomic_DNA"/>
</dbReference>
<dbReference type="AlphaFoldDB" id="A0A4P2QLN2"/>
<evidence type="ECO:0000313" key="2">
    <source>
        <dbReference type="Proteomes" id="UP000295497"/>
    </source>
</evidence>